<dbReference type="VEuPathDB" id="TriTrypDB:LdBPK_362580.1"/>
<feature type="compositionally biased region" description="Basic and acidic residues" evidence="5">
    <location>
        <begin position="92"/>
        <end position="112"/>
    </location>
</feature>
<dbReference type="InterPro" id="IPR017455">
    <property type="entry name" value="Znf_FYVE-rel"/>
</dbReference>
<dbReference type="VEuPathDB" id="TriTrypDB:LDHU3_36.3530"/>
<dbReference type="CDD" id="cd00065">
    <property type="entry name" value="FYVE_like_SF"/>
    <property type="match status" value="1"/>
</dbReference>
<dbReference type="InterPro" id="IPR011011">
    <property type="entry name" value="Znf_FYVE_PHD"/>
</dbReference>
<feature type="compositionally biased region" description="Low complexity" evidence="5">
    <location>
        <begin position="144"/>
        <end position="160"/>
    </location>
</feature>
<dbReference type="InterPro" id="IPR000306">
    <property type="entry name" value="Znf_FYVE"/>
</dbReference>
<feature type="region of interest" description="Disordered" evidence="5">
    <location>
        <begin position="72"/>
        <end position="207"/>
    </location>
</feature>
<dbReference type="PROSITE" id="PS50178">
    <property type="entry name" value="ZF_FYVE"/>
    <property type="match status" value="1"/>
</dbReference>
<dbReference type="GO" id="GO:0008270">
    <property type="term" value="F:zinc ion binding"/>
    <property type="evidence" value="ECO:0007669"/>
    <property type="project" value="UniProtKB-KW"/>
</dbReference>
<evidence type="ECO:0000313" key="7">
    <source>
        <dbReference type="EMBL" id="TPP42193.1"/>
    </source>
</evidence>
<dbReference type="Pfam" id="PF01363">
    <property type="entry name" value="FYVE"/>
    <property type="match status" value="1"/>
</dbReference>
<reference evidence="8" key="1">
    <citation type="submission" date="2019-02" db="EMBL/GenBank/DDBJ databases">
        <title>FDA dAtabase for Regulatory Grade micrObial Sequences (FDA-ARGOS): Supporting development and validation of Infectious Disease Dx tests.</title>
        <authorList>
            <person name="Duncan R."/>
            <person name="Fisher C."/>
            <person name="Tallon L."/>
            <person name="Sadzewicz L."/>
            <person name="Sengamalay N."/>
            <person name="Ott S."/>
            <person name="Godinez A."/>
            <person name="Nagaraj S."/>
            <person name="Vavikolanu K."/>
            <person name="Vyas G."/>
            <person name="Nadendla S."/>
            <person name="Aluvathingal J."/>
            <person name="Sichtig H."/>
        </authorList>
    </citation>
    <scope>NUCLEOTIDE SEQUENCE [LARGE SCALE GENOMIC DNA]</scope>
    <source>
        <strain evidence="8">FDAARGOS_360</strain>
    </source>
</reference>
<dbReference type="EMBL" id="RHLD01000002">
    <property type="protein sequence ID" value="TPP42193.1"/>
    <property type="molecule type" value="Genomic_DNA"/>
</dbReference>
<name>A0A504X1R3_LEIDO</name>
<evidence type="ECO:0000256" key="4">
    <source>
        <dbReference type="PROSITE-ProRule" id="PRU00091"/>
    </source>
</evidence>
<proteinExistence type="predicted"/>
<accession>A0A504X1R3</accession>
<evidence type="ECO:0000256" key="1">
    <source>
        <dbReference type="ARBA" id="ARBA00022723"/>
    </source>
</evidence>
<sequence>MGKPSDPAPPNRRCAECERSFGITVWKHICDVCHRTVCDDCAPRSTESVDAKGEKAMLRVCKTCGTTGHRLGSAAGGNCATDGAQGTGTARPDPHSEAERERRARIIEERNKAQKNRGRPQRAGGEDGSRAAVASARPAPPAPATSSPTSAPPRASALPPAALPPPPANSGSQERLVNPALEAAMRRQQQQQAHSRAAASSPAANMSPEKMRLLCEIEALLAKHLEDPPFGLRAADEAKLHGYLQFLKKKTNTTTSRYADSSCCAKHNIVDAGDAFGQLFRGDPRIHPSTHLLYFLDFQGELHWIDFNKKPAAKIDTESALQQYIFENFHPMVEEGNRVVPLPPEMLALSYINDHQSLVVLDLNRLLARDAEFGARMRHTAERPLLLSRLVADVADGAVFTALSRYGYTVGDASVPSVTQTGMQCPALVAASPPQQRHQRIDVNLSTSRANPIAAAPAVSASMPDTHVPPPTVRPPVAPHLSPPSNFSSPYACDASGMAPVPVIHPCDTHHITTSTPVSITAASYTVLNANGSRTELDAISTARIEGARLRWDRRQSLVVPFMSGVLSGYQCVIDPVTEEATLSTESAARAANVNGVESIVCRRADALYYTVERVNSTQWLPFDKAFYLPAGRWCVRARATLYCDNSSKTIAKVFTVTVI</sequence>
<dbReference type="InterPro" id="IPR013083">
    <property type="entry name" value="Znf_RING/FYVE/PHD"/>
</dbReference>
<feature type="compositionally biased region" description="Low complexity" evidence="5">
    <location>
        <begin position="186"/>
        <end position="204"/>
    </location>
</feature>
<gene>
    <name evidence="7" type="ORF">CGC20_28675</name>
</gene>
<evidence type="ECO:0000256" key="2">
    <source>
        <dbReference type="ARBA" id="ARBA00022771"/>
    </source>
</evidence>
<keyword evidence="2 4" id="KW-0863">Zinc-finger</keyword>
<feature type="domain" description="FYVE-type" evidence="6">
    <location>
        <begin position="8"/>
        <end position="69"/>
    </location>
</feature>
<dbReference type="AlphaFoldDB" id="A0A504X1R3"/>
<evidence type="ECO:0000259" key="6">
    <source>
        <dbReference type="PROSITE" id="PS50178"/>
    </source>
</evidence>
<dbReference type="Gene3D" id="3.30.40.10">
    <property type="entry name" value="Zinc/RING finger domain, C3HC4 (zinc finger)"/>
    <property type="match status" value="1"/>
</dbReference>
<evidence type="ECO:0000313" key="8">
    <source>
        <dbReference type="Proteomes" id="UP000318821"/>
    </source>
</evidence>
<protein>
    <submittedName>
        <fullName evidence="7">FYVE zinc finger family protein</fullName>
    </submittedName>
</protein>
<organism evidence="7 8">
    <name type="scientific">Leishmania donovani</name>
    <dbReference type="NCBI Taxonomy" id="5661"/>
    <lineage>
        <taxon>Eukaryota</taxon>
        <taxon>Discoba</taxon>
        <taxon>Euglenozoa</taxon>
        <taxon>Kinetoplastea</taxon>
        <taxon>Metakinetoplastina</taxon>
        <taxon>Trypanosomatida</taxon>
        <taxon>Trypanosomatidae</taxon>
        <taxon>Leishmaniinae</taxon>
        <taxon>Leishmania</taxon>
    </lineage>
</organism>
<keyword evidence="3" id="KW-0862">Zinc</keyword>
<comment type="caution">
    <text evidence="7">The sequence shown here is derived from an EMBL/GenBank/DDBJ whole genome shotgun (WGS) entry which is preliminary data.</text>
</comment>
<dbReference type="SUPFAM" id="SSF57903">
    <property type="entry name" value="FYVE/PHD zinc finger"/>
    <property type="match status" value="1"/>
</dbReference>
<dbReference type="Proteomes" id="UP000318821">
    <property type="component" value="Unassembled WGS sequence"/>
</dbReference>
<dbReference type="VEuPathDB" id="TriTrypDB:LdCL_360031800"/>
<keyword evidence="1" id="KW-0479">Metal-binding</keyword>
<evidence type="ECO:0000256" key="5">
    <source>
        <dbReference type="SAM" id="MobiDB-lite"/>
    </source>
</evidence>
<evidence type="ECO:0000256" key="3">
    <source>
        <dbReference type="ARBA" id="ARBA00022833"/>
    </source>
</evidence>